<evidence type="ECO:0000313" key="1">
    <source>
        <dbReference type="EMBL" id="TEB11584.1"/>
    </source>
</evidence>
<sequence>MKPPEIGVTNRHVYNLPEAPISTLTVEQFVSDAQELTQLMRVRFHQDKIYVMGLSWGTILGTKLVQQYPDLYHAYIGTGQMVNTTENDRMSYEIALRTATERNDSGTADKLRRNGPPPYTGNGMAMKYAMYNNILFDIMGSARLEAVLLLAPQFAREYGLLDKVNFARGLVESFSVVYPQLQDLDFTTQASKLDVPVYFLVGRQDINAIASLVERYYNVLEAPHKELIWLESGHGASSEEVLDAMVNHVLTQATH</sequence>
<dbReference type="EMBL" id="QFFZ01000013">
    <property type="protein sequence ID" value="TEB11584.1"/>
    <property type="molecule type" value="Genomic_DNA"/>
</dbReference>
<gene>
    <name evidence="1" type="ORF">Pmgp_01602</name>
</gene>
<name>A0A4Y7RRE8_9FIRM</name>
<dbReference type="Gene3D" id="3.40.50.1820">
    <property type="entry name" value="alpha/beta hydrolase"/>
    <property type="match status" value="1"/>
</dbReference>
<evidence type="ECO:0000313" key="2">
    <source>
        <dbReference type="Proteomes" id="UP000297597"/>
    </source>
</evidence>
<protein>
    <submittedName>
        <fullName evidence="1">Uncharacterized protein</fullName>
    </submittedName>
</protein>
<dbReference type="SUPFAM" id="SSF53474">
    <property type="entry name" value="alpha/beta-Hydrolases"/>
    <property type="match status" value="1"/>
</dbReference>
<accession>A0A4Y7RRE8</accession>
<dbReference type="AlphaFoldDB" id="A0A4Y7RRE8"/>
<comment type="caution">
    <text evidence="1">The sequence shown here is derived from an EMBL/GenBank/DDBJ whole genome shotgun (WGS) entry which is preliminary data.</text>
</comment>
<keyword evidence="2" id="KW-1185">Reference proteome</keyword>
<dbReference type="InterPro" id="IPR029058">
    <property type="entry name" value="AB_hydrolase_fold"/>
</dbReference>
<organism evidence="1 2">
    <name type="scientific">Pelotomaculum propionicicum</name>
    <dbReference type="NCBI Taxonomy" id="258475"/>
    <lineage>
        <taxon>Bacteria</taxon>
        <taxon>Bacillati</taxon>
        <taxon>Bacillota</taxon>
        <taxon>Clostridia</taxon>
        <taxon>Eubacteriales</taxon>
        <taxon>Desulfotomaculaceae</taxon>
        <taxon>Pelotomaculum</taxon>
    </lineage>
</organism>
<dbReference type="Proteomes" id="UP000297597">
    <property type="component" value="Unassembled WGS sequence"/>
</dbReference>
<reference evidence="1 2" key="1">
    <citation type="journal article" date="2018" name="Environ. Microbiol.">
        <title>Novel energy conservation strategies and behaviour of Pelotomaculum schinkii driving syntrophic propionate catabolism.</title>
        <authorList>
            <person name="Hidalgo-Ahumada C.A.P."/>
            <person name="Nobu M.K."/>
            <person name="Narihiro T."/>
            <person name="Tamaki H."/>
            <person name="Liu W.T."/>
            <person name="Kamagata Y."/>
            <person name="Stams A.J.M."/>
            <person name="Imachi H."/>
            <person name="Sousa D.Z."/>
        </authorList>
    </citation>
    <scope>NUCLEOTIDE SEQUENCE [LARGE SCALE GENOMIC DNA]</scope>
    <source>
        <strain evidence="1 2">MGP</strain>
    </source>
</reference>
<proteinExistence type="predicted"/>